<evidence type="ECO:0000313" key="3">
    <source>
        <dbReference type="EMBL" id="CAF1676842.1"/>
    </source>
</evidence>
<evidence type="ECO:0000313" key="4">
    <source>
        <dbReference type="Proteomes" id="UP000663854"/>
    </source>
</evidence>
<evidence type="ECO:0000313" key="2">
    <source>
        <dbReference type="EMBL" id="CAF1560469.1"/>
    </source>
</evidence>
<feature type="compositionally biased region" description="Polar residues" evidence="1">
    <location>
        <begin position="40"/>
        <end position="49"/>
    </location>
</feature>
<gene>
    <name evidence="3" type="ORF">JXQ802_LOCUS58511</name>
    <name evidence="2" type="ORF">PYM288_LOCUS41880</name>
</gene>
<dbReference type="Proteomes" id="UP000663870">
    <property type="component" value="Unassembled WGS sequence"/>
</dbReference>
<keyword evidence="5" id="KW-1185">Reference proteome</keyword>
<proteinExistence type="predicted"/>
<feature type="non-terminal residue" evidence="2">
    <location>
        <position position="1"/>
    </location>
</feature>
<organism evidence="2 4">
    <name type="scientific">Rotaria sordida</name>
    <dbReference type="NCBI Taxonomy" id="392033"/>
    <lineage>
        <taxon>Eukaryota</taxon>
        <taxon>Metazoa</taxon>
        <taxon>Spiralia</taxon>
        <taxon>Gnathifera</taxon>
        <taxon>Rotifera</taxon>
        <taxon>Eurotatoria</taxon>
        <taxon>Bdelloidea</taxon>
        <taxon>Philodinida</taxon>
        <taxon>Philodinidae</taxon>
        <taxon>Rotaria</taxon>
    </lineage>
</organism>
<accession>A0A815XQJ8</accession>
<evidence type="ECO:0000313" key="5">
    <source>
        <dbReference type="Proteomes" id="UP000663870"/>
    </source>
</evidence>
<dbReference type="EMBL" id="CAJNOL010016952">
    <property type="protein sequence ID" value="CAF1676842.1"/>
    <property type="molecule type" value="Genomic_DNA"/>
</dbReference>
<protein>
    <submittedName>
        <fullName evidence="2">Uncharacterized protein</fullName>
    </submittedName>
</protein>
<feature type="region of interest" description="Disordered" evidence="1">
    <location>
        <begin position="16"/>
        <end position="49"/>
    </location>
</feature>
<dbReference type="EMBL" id="CAJNOH010015035">
    <property type="protein sequence ID" value="CAF1560469.1"/>
    <property type="molecule type" value="Genomic_DNA"/>
</dbReference>
<name>A0A815XQJ8_9BILA</name>
<dbReference type="AlphaFoldDB" id="A0A815XQJ8"/>
<evidence type="ECO:0000256" key="1">
    <source>
        <dbReference type="SAM" id="MobiDB-lite"/>
    </source>
</evidence>
<reference evidence="2" key="1">
    <citation type="submission" date="2021-02" db="EMBL/GenBank/DDBJ databases">
        <authorList>
            <person name="Nowell W R."/>
        </authorList>
    </citation>
    <scope>NUCLEOTIDE SEQUENCE</scope>
</reference>
<dbReference type="Proteomes" id="UP000663854">
    <property type="component" value="Unassembled WGS sequence"/>
</dbReference>
<sequence>IDSVFKEENLSQKLSQLSAIDKEQEDSDKSKSSAVKKRPTLTSSTTTDNISKKVKFDNEQPTSNQVPRYLSSHNKAFEQMINPILEKTTTTTTTSIKIEYLREIAILIHQLECIDLDRLLWTTYLRSGTGRLKPEVTTSTFLLWPLEVKQRMIDRGEATTSDPNEIDHASCLSYVQRVLQKFRNQTEYYQAQLKERKKRLNNYWTYEIEEAITKFVQQHVTPIYKVPTQGQIATVEYDYNDQLIQLEYEQQNPNEYQKEIFKNLTQAKYEKETSKFDVAILKQRIVYNHLPTSFHTLQIPPLIPLDAIIDTMTRQRLKDRCEKILQRTKSEMMIIYIATAEAK</sequence>
<comment type="caution">
    <text evidence="2">The sequence shown here is derived from an EMBL/GenBank/DDBJ whole genome shotgun (WGS) entry which is preliminary data.</text>
</comment>